<dbReference type="EMBL" id="JAFBDT010000002">
    <property type="protein sequence ID" value="MBM7560987.1"/>
    <property type="molecule type" value="Genomic_DNA"/>
</dbReference>
<protein>
    <submittedName>
        <fullName evidence="3">Nucleotidyltransferase with HDIG domain</fullName>
    </submittedName>
</protein>
<dbReference type="CDD" id="cd00077">
    <property type="entry name" value="HDc"/>
    <property type="match status" value="1"/>
</dbReference>
<dbReference type="InterPro" id="IPR003607">
    <property type="entry name" value="HD/PDEase_dom"/>
</dbReference>
<feature type="transmembrane region" description="Helical" evidence="1">
    <location>
        <begin position="7"/>
        <end position="26"/>
    </location>
</feature>
<dbReference type="PROSITE" id="PS51831">
    <property type="entry name" value="HD"/>
    <property type="match status" value="1"/>
</dbReference>
<dbReference type="InterPro" id="IPR052020">
    <property type="entry name" value="Cyclic_di-GMP/3'3'-cGAMP_PDE"/>
</dbReference>
<sequence length="593" mass="68862">MRKYSEFWGYNSIYAVAISLVALLLIRTSFDWIDVFLVFTIAFTGITVISIILVEHLKYTDLYMGAPGSVFKDDYAIKAQERYQEIVSLQQEKQLEFNELRKNLLEIEQQFNQKHADYKYWKAAGNEIQLRHTAARAYFTKISDLLPHRIWVTNMKDEIVYANDRFRTFYPEAHLIQDVLDDSYCDTKLFRIRDFGNLVYPFKSGEHLNGKSVRIFHDDSIRLVFHISMSNNFDKRMNENYLKKTRDLHVINEIGKIIIERNTVSGTLQEALDKIAFFNNLNSISIRLINANNKLEKVALSGYRKKYVLSDEISNEKLHMRYAISENRMIFLNKINDLMFPEPDLEKFIAEGGKIAYIPLANYNATFGVLSIGSDYEFTTENLTLYESIAINLTIALEKILLYDQLKTNYFKTVEAFVTATEINSTWFSGHSRRVAEISKRIAQELYLSSNEMDEIYMTGLLHDVGKMSEVFTGEAYRNDEDHSIRGRKMIEKVGLSENVLAGVEFHHMDFDMSNGKETGFTEQPYYAQMIRIANDLDWMASDNPEFTISACILQLKKHAGKRYSPQFIRILEALANQPDSDLSRIYETRGTQ</sequence>
<keyword evidence="1" id="KW-0472">Membrane</keyword>
<dbReference type="SUPFAM" id="SSF109604">
    <property type="entry name" value="HD-domain/PDEase-like"/>
    <property type="match status" value="1"/>
</dbReference>
<evidence type="ECO:0000259" key="2">
    <source>
        <dbReference type="PROSITE" id="PS51831"/>
    </source>
</evidence>
<dbReference type="NCBIfam" id="TIGR00277">
    <property type="entry name" value="HDIG"/>
    <property type="match status" value="1"/>
</dbReference>
<organism evidence="3 4">
    <name type="scientific">Fusibacter tunisiensis</name>
    <dbReference type="NCBI Taxonomy" id="1008308"/>
    <lineage>
        <taxon>Bacteria</taxon>
        <taxon>Bacillati</taxon>
        <taxon>Bacillota</taxon>
        <taxon>Clostridia</taxon>
        <taxon>Eubacteriales</taxon>
        <taxon>Eubacteriales Family XII. Incertae Sedis</taxon>
        <taxon>Fusibacter</taxon>
    </lineage>
</organism>
<dbReference type="PANTHER" id="PTHR45228">
    <property type="entry name" value="CYCLIC DI-GMP PHOSPHODIESTERASE TM_0186-RELATED"/>
    <property type="match status" value="1"/>
</dbReference>
<dbReference type="InterPro" id="IPR006674">
    <property type="entry name" value="HD_domain"/>
</dbReference>
<reference evidence="3 4" key="1">
    <citation type="submission" date="2021-01" db="EMBL/GenBank/DDBJ databases">
        <title>Genomic Encyclopedia of Type Strains, Phase IV (KMG-IV): sequencing the most valuable type-strain genomes for metagenomic binning, comparative biology and taxonomic classification.</title>
        <authorList>
            <person name="Goeker M."/>
        </authorList>
    </citation>
    <scope>NUCLEOTIDE SEQUENCE [LARGE SCALE GENOMIC DNA]</scope>
    <source>
        <strain evidence="3 4">DSM 24436</strain>
    </source>
</reference>
<keyword evidence="4" id="KW-1185">Reference proteome</keyword>
<evidence type="ECO:0000256" key="1">
    <source>
        <dbReference type="SAM" id="Phobius"/>
    </source>
</evidence>
<keyword evidence="1" id="KW-0812">Transmembrane</keyword>
<evidence type="ECO:0000313" key="3">
    <source>
        <dbReference type="EMBL" id="MBM7560987.1"/>
    </source>
</evidence>
<evidence type="ECO:0000313" key="4">
    <source>
        <dbReference type="Proteomes" id="UP000767854"/>
    </source>
</evidence>
<dbReference type="RefSeq" id="WP_204661892.1">
    <property type="nucleotide sequence ID" value="NZ_JAFBDT010000002.1"/>
</dbReference>
<accession>A0ABS2MNU1</accession>
<comment type="caution">
    <text evidence="3">The sequence shown here is derived from an EMBL/GenBank/DDBJ whole genome shotgun (WGS) entry which is preliminary data.</text>
</comment>
<dbReference type="PANTHER" id="PTHR45228:SF4">
    <property type="entry name" value="LIPOPROTEIN"/>
    <property type="match status" value="1"/>
</dbReference>
<dbReference type="Proteomes" id="UP000767854">
    <property type="component" value="Unassembled WGS sequence"/>
</dbReference>
<dbReference type="Gene3D" id="3.30.450.40">
    <property type="match status" value="1"/>
</dbReference>
<gene>
    <name evidence="3" type="ORF">JOC49_000501</name>
</gene>
<dbReference type="SMART" id="SM00471">
    <property type="entry name" value="HDc"/>
    <property type="match status" value="1"/>
</dbReference>
<dbReference type="Pfam" id="PF01966">
    <property type="entry name" value="HD"/>
    <property type="match status" value="1"/>
</dbReference>
<keyword evidence="1" id="KW-1133">Transmembrane helix</keyword>
<dbReference type="Gene3D" id="1.10.3210.10">
    <property type="entry name" value="Hypothetical protein af1432"/>
    <property type="match status" value="1"/>
</dbReference>
<feature type="domain" description="HD" evidence="2">
    <location>
        <begin position="428"/>
        <end position="540"/>
    </location>
</feature>
<name>A0ABS2MNU1_9FIRM</name>
<dbReference type="InterPro" id="IPR029016">
    <property type="entry name" value="GAF-like_dom_sf"/>
</dbReference>
<feature type="transmembrane region" description="Helical" evidence="1">
    <location>
        <begin position="32"/>
        <end position="54"/>
    </location>
</feature>
<proteinExistence type="predicted"/>
<dbReference type="SUPFAM" id="SSF55781">
    <property type="entry name" value="GAF domain-like"/>
    <property type="match status" value="1"/>
</dbReference>
<dbReference type="InterPro" id="IPR006675">
    <property type="entry name" value="HDIG_dom"/>
</dbReference>